<dbReference type="Proteomes" id="UP000198415">
    <property type="component" value="Unassembled WGS sequence"/>
</dbReference>
<dbReference type="GO" id="GO:0005886">
    <property type="term" value="C:plasma membrane"/>
    <property type="evidence" value="ECO:0007669"/>
    <property type="project" value="UniProtKB-SubCell"/>
</dbReference>
<feature type="transmembrane region" description="Helical" evidence="1">
    <location>
        <begin position="187"/>
        <end position="214"/>
    </location>
</feature>
<protein>
    <submittedName>
        <fullName evidence="2">ABC-2 type transport system permease protein</fullName>
    </submittedName>
</protein>
<feature type="transmembrane region" description="Helical" evidence="1">
    <location>
        <begin position="18"/>
        <end position="36"/>
    </location>
</feature>
<proteinExistence type="predicted"/>
<keyword evidence="1" id="KW-1133">Transmembrane helix</keyword>
<evidence type="ECO:0000313" key="3">
    <source>
        <dbReference type="Proteomes" id="UP000198415"/>
    </source>
</evidence>
<feature type="transmembrane region" description="Helical" evidence="1">
    <location>
        <begin position="69"/>
        <end position="92"/>
    </location>
</feature>
<accession>A0A238YZS1</accession>
<keyword evidence="1" id="KW-0472">Membrane</keyword>
<keyword evidence="3" id="KW-1185">Reference proteome</keyword>
<name>A0A238YZS1_9ACTN</name>
<dbReference type="EMBL" id="FZNR01000005">
    <property type="protein sequence ID" value="SNR76512.1"/>
    <property type="molecule type" value="Genomic_DNA"/>
</dbReference>
<sequence length="263" mass="27852">MLLPPLVHKSWRDDRRAILGWAAGVTLFTLIYGGFYSQFKGAAELKQQALSKGMLDFFGVTDLVSPAGYLQASIFSLLGPLLTLFCAITLMARTIPRPEEDGGMELLLTVPLSRTRFAWQRLAAAGAVATGVSALPGIVLLIVVPVTGMDIAMSYVTAASAGLVALTWCFGGIAFLVGAVSGRRATVLAVTGALAAATYMAHVISGMAGGWHWLRWISPFHYFIGTDPLHTGWHPAHLSALVAVGVGTTIAGVILFDRRDVGV</sequence>
<dbReference type="AlphaFoldDB" id="A0A238YZS1"/>
<dbReference type="GO" id="GO:0140359">
    <property type="term" value="F:ABC-type transporter activity"/>
    <property type="evidence" value="ECO:0007669"/>
    <property type="project" value="InterPro"/>
</dbReference>
<dbReference type="Pfam" id="PF12679">
    <property type="entry name" value="ABC2_membrane_2"/>
    <property type="match status" value="1"/>
</dbReference>
<organism evidence="2 3">
    <name type="scientific">Actinoplanes regularis</name>
    <dbReference type="NCBI Taxonomy" id="52697"/>
    <lineage>
        <taxon>Bacteria</taxon>
        <taxon>Bacillati</taxon>
        <taxon>Actinomycetota</taxon>
        <taxon>Actinomycetes</taxon>
        <taxon>Micromonosporales</taxon>
        <taxon>Micromonosporaceae</taxon>
        <taxon>Actinoplanes</taxon>
    </lineage>
</organism>
<dbReference type="RefSeq" id="WP_239138245.1">
    <property type="nucleotide sequence ID" value="NZ_BOMU01000035.1"/>
</dbReference>
<feature type="transmembrane region" description="Helical" evidence="1">
    <location>
        <begin position="122"/>
        <end position="146"/>
    </location>
</feature>
<feature type="transmembrane region" description="Helical" evidence="1">
    <location>
        <begin position="152"/>
        <end position="180"/>
    </location>
</feature>
<reference evidence="2 3" key="1">
    <citation type="submission" date="2017-06" db="EMBL/GenBank/DDBJ databases">
        <authorList>
            <person name="Kim H.J."/>
            <person name="Triplett B.A."/>
        </authorList>
    </citation>
    <scope>NUCLEOTIDE SEQUENCE [LARGE SCALE GENOMIC DNA]</scope>
    <source>
        <strain evidence="2 3">DSM 43151</strain>
    </source>
</reference>
<feature type="transmembrane region" description="Helical" evidence="1">
    <location>
        <begin position="234"/>
        <end position="256"/>
    </location>
</feature>
<evidence type="ECO:0000256" key="1">
    <source>
        <dbReference type="SAM" id="Phobius"/>
    </source>
</evidence>
<gene>
    <name evidence="2" type="ORF">SAMN06264365_105307</name>
</gene>
<keyword evidence="1" id="KW-0812">Transmembrane</keyword>
<evidence type="ECO:0000313" key="2">
    <source>
        <dbReference type="EMBL" id="SNR76512.1"/>
    </source>
</evidence>